<reference evidence="2 3" key="1">
    <citation type="journal article" date="2016" name="ISME J.">
        <title>Chasing the elusive Euryarchaeota class WSA2: genomes reveal a uniquely fastidious methyl-reducing methanogen.</title>
        <authorList>
            <person name="Nobu M.K."/>
            <person name="Narihiro T."/>
            <person name="Kuroda K."/>
            <person name="Mei R."/>
            <person name="Liu W.T."/>
        </authorList>
    </citation>
    <scope>NUCLEOTIDE SEQUENCE [LARGE SCALE GENOMIC DNA]</scope>
    <source>
        <strain evidence="1">ADurb1013_Bin02101</strain>
        <strain evidence="2">ADurb1213_Bin02801</strain>
    </source>
</reference>
<accession>A0A150JDL3</accession>
<dbReference type="InterPro" id="IPR036390">
    <property type="entry name" value="WH_DNA-bd_sf"/>
</dbReference>
<sequence>MIEKTVYLNSKSRSYPKTRIYSKTEELREKYGITIDGTFLRCENDFTEEVIKRQCGGLDVSNIKYIHPENRDIPENILSLKHREILFNNYLDNLFQDNNPLSFFGKYVSLICSSLHLKDEDLLNEKLGKTNYFYLDLLNYLYELGTIGSVEEETGIPRRTLSRHVSRLVKEGVVYKDYARKRYLLTPKGLILHDRKNELLGLFEIVFANFNNPSSNTIIQYTPDTIISLLKDTIDLSLFMEGEDDGS</sequence>
<dbReference type="SUPFAM" id="SSF46785">
    <property type="entry name" value="Winged helix' DNA-binding domain"/>
    <property type="match status" value="1"/>
</dbReference>
<accession>A0A150JIC4</accession>
<organism evidence="2">
    <name type="scientific">Candidatus Methanofastidiosum methylothiophilum</name>
    <dbReference type="NCBI Taxonomy" id="1705564"/>
    <lineage>
        <taxon>Archaea</taxon>
        <taxon>Methanobacteriati</taxon>
        <taxon>Methanobacteriota</taxon>
        <taxon>Stenosarchaea group</taxon>
        <taxon>Candidatus Methanofastidiosia</taxon>
        <taxon>Candidatus Methanofastidiosales</taxon>
        <taxon>Candidatus Methanofastidiosaceae</taxon>
        <taxon>Candidatus Methanofastidiosum</taxon>
    </lineage>
</organism>
<evidence type="ECO:0000313" key="2">
    <source>
        <dbReference type="EMBL" id="KYC58359.1"/>
    </source>
</evidence>
<dbReference type="CDD" id="cd00090">
    <property type="entry name" value="HTH_ARSR"/>
    <property type="match status" value="1"/>
</dbReference>
<dbReference type="InterPro" id="IPR011991">
    <property type="entry name" value="ArsR-like_HTH"/>
</dbReference>
<dbReference type="EMBL" id="LNJE01000003">
    <property type="protein sequence ID" value="KYC58359.1"/>
    <property type="molecule type" value="Genomic_DNA"/>
</dbReference>
<proteinExistence type="predicted"/>
<protein>
    <submittedName>
        <fullName evidence="2">Uncharacterized protein</fullName>
    </submittedName>
</protein>
<dbReference type="Gene3D" id="1.10.10.10">
    <property type="entry name" value="Winged helix-like DNA-binding domain superfamily/Winged helix DNA-binding domain"/>
    <property type="match status" value="1"/>
</dbReference>
<dbReference type="AlphaFoldDB" id="A0A150JIC4"/>
<accession>A0A150JM66</accession>
<dbReference type="EMBL" id="LNJB01000005">
    <property type="protein sequence ID" value="KYC55004.1"/>
    <property type="molecule type" value="Genomic_DNA"/>
</dbReference>
<evidence type="ECO:0000313" key="3">
    <source>
        <dbReference type="Proteomes" id="UP000092420"/>
    </source>
</evidence>
<dbReference type="Proteomes" id="UP000092420">
    <property type="component" value="Unassembled WGS sequence"/>
</dbReference>
<name>A0A150JIC4_9EURY</name>
<dbReference type="InterPro" id="IPR036388">
    <property type="entry name" value="WH-like_DNA-bd_sf"/>
</dbReference>
<comment type="caution">
    <text evidence="2">The sequence shown here is derived from an EMBL/GenBank/DDBJ whole genome shotgun (WGS) entry which is preliminary data.</text>
</comment>
<gene>
    <name evidence="1" type="ORF">AN188_00632</name>
    <name evidence="2" type="ORF">APG09_00379</name>
</gene>
<evidence type="ECO:0000313" key="1">
    <source>
        <dbReference type="EMBL" id="KYC55004.1"/>
    </source>
</evidence>